<dbReference type="EMBL" id="JARBHB010000007">
    <property type="protein sequence ID" value="KAJ8879260.1"/>
    <property type="molecule type" value="Genomic_DNA"/>
</dbReference>
<evidence type="ECO:0000313" key="1">
    <source>
        <dbReference type="EMBL" id="KAJ8879260.1"/>
    </source>
</evidence>
<proteinExistence type="predicted"/>
<name>A0ABQ9H4P0_9NEOP</name>
<keyword evidence="2" id="KW-1185">Reference proteome</keyword>
<reference evidence="1 2" key="1">
    <citation type="submission" date="2023-02" db="EMBL/GenBank/DDBJ databases">
        <title>LHISI_Scaffold_Assembly.</title>
        <authorList>
            <person name="Stuart O.P."/>
            <person name="Cleave R."/>
            <person name="Magrath M.J.L."/>
            <person name="Mikheyev A.S."/>
        </authorList>
    </citation>
    <scope>NUCLEOTIDE SEQUENCE [LARGE SCALE GENOMIC DNA]</scope>
    <source>
        <strain evidence="1">Daus_M_001</strain>
        <tissue evidence="1">Leg muscle</tissue>
    </source>
</reference>
<evidence type="ECO:0000313" key="2">
    <source>
        <dbReference type="Proteomes" id="UP001159363"/>
    </source>
</evidence>
<organism evidence="1 2">
    <name type="scientific">Dryococelus australis</name>
    <dbReference type="NCBI Taxonomy" id="614101"/>
    <lineage>
        <taxon>Eukaryota</taxon>
        <taxon>Metazoa</taxon>
        <taxon>Ecdysozoa</taxon>
        <taxon>Arthropoda</taxon>
        <taxon>Hexapoda</taxon>
        <taxon>Insecta</taxon>
        <taxon>Pterygota</taxon>
        <taxon>Neoptera</taxon>
        <taxon>Polyneoptera</taxon>
        <taxon>Phasmatodea</taxon>
        <taxon>Verophasmatodea</taxon>
        <taxon>Anareolatae</taxon>
        <taxon>Phasmatidae</taxon>
        <taxon>Eurycanthinae</taxon>
        <taxon>Dryococelus</taxon>
    </lineage>
</organism>
<sequence>MLQWHLFCSLLSQKSSQNWCCMFVKQEVLQKAICVDTIDLKQKENLVLIQYVKLGYSGQSELWKHDLADLEMAKFKKGCREMLTGLCLKFLEKSLIKYNLCKGISFCDPSLFAKYKDTCIPFFDVSSVHGNAFVEDSPSTKKLLLKISWPDLLYPSIKCMMVFRHYFGGLKNVEITNMMI</sequence>
<comment type="caution">
    <text evidence="1">The sequence shown here is derived from an EMBL/GenBank/DDBJ whole genome shotgun (WGS) entry which is preliminary data.</text>
</comment>
<accession>A0ABQ9H4P0</accession>
<dbReference type="Proteomes" id="UP001159363">
    <property type="component" value="Chromosome 6"/>
</dbReference>
<protein>
    <submittedName>
        <fullName evidence="1">Uncharacterized protein</fullName>
    </submittedName>
</protein>
<gene>
    <name evidence="1" type="ORF">PR048_019867</name>
</gene>